<sequence>MCKPSEWNEDKQRFRSSYPLAEEANLYLSRLMTDALA</sequence>
<evidence type="ECO:0000313" key="2">
    <source>
        <dbReference type="Proteomes" id="UP000532746"/>
    </source>
</evidence>
<proteinExistence type="predicted"/>
<accession>A0A7W9W9P3</accession>
<dbReference type="Proteomes" id="UP000532746">
    <property type="component" value="Unassembled WGS sequence"/>
</dbReference>
<gene>
    <name evidence="1" type="ORF">HNQ93_000694</name>
</gene>
<protein>
    <submittedName>
        <fullName evidence="1">Uncharacterized protein</fullName>
    </submittedName>
</protein>
<reference evidence="1 2" key="1">
    <citation type="submission" date="2020-08" db="EMBL/GenBank/DDBJ databases">
        <title>Genomic Encyclopedia of Type Strains, Phase IV (KMG-IV): sequencing the most valuable type-strain genomes for metagenomic binning, comparative biology and taxonomic classification.</title>
        <authorList>
            <person name="Goeker M."/>
        </authorList>
    </citation>
    <scope>NUCLEOTIDE SEQUENCE [LARGE SCALE GENOMIC DNA]</scope>
    <source>
        <strain evidence="1 2">DSM 26718</strain>
    </source>
</reference>
<organism evidence="1 2">
    <name type="scientific">Hymenobacter luteus</name>
    <dbReference type="NCBI Taxonomy" id="1411122"/>
    <lineage>
        <taxon>Bacteria</taxon>
        <taxon>Pseudomonadati</taxon>
        <taxon>Bacteroidota</taxon>
        <taxon>Cytophagia</taxon>
        <taxon>Cytophagales</taxon>
        <taxon>Hymenobacteraceae</taxon>
        <taxon>Hymenobacter</taxon>
    </lineage>
</organism>
<keyword evidence="2" id="KW-1185">Reference proteome</keyword>
<dbReference type="EMBL" id="JACHGG010000001">
    <property type="protein sequence ID" value="MBB6057864.1"/>
    <property type="molecule type" value="Genomic_DNA"/>
</dbReference>
<dbReference type="AlphaFoldDB" id="A0A7W9W9P3"/>
<evidence type="ECO:0000313" key="1">
    <source>
        <dbReference type="EMBL" id="MBB6057864.1"/>
    </source>
</evidence>
<comment type="caution">
    <text evidence="1">The sequence shown here is derived from an EMBL/GenBank/DDBJ whole genome shotgun (WGS) entry which is preliminary data.</text>
</comment>
<name>A0A7W9W9P3_9BACT</name>